<dbReference type="PRINTS" id="PR00344">
    <property type="entry name" value="BCTRLSENSOR"/>
</dbReference>
<dbReference type="InterPro" id="IPR050980">
    <property type="entry name" value="2C_sensor_his_kinase"/>
</dbReference>
<dbReference type="SUPFAM" id="SSF55874">
    <property type="entry name" value="ATPase domain of HSP90 chaperone/DNA topoisomerase II/histidine kinase"/>
    <property type="match status" value="2"/>
</dbReference>
<keyword evidence="4" id="KW-0547">Nucleotide-binding</keyword>
<evidence type="ECO:0000256" key="5">
    <source>
        <dbReference type="ARBA" id="ARBA00022777"/>
    </source>
</evidence>
<evidence type="ECO:0000313" key="10">
    <source>
        <dbReference type="Proteomes" id="UP000556329"/>
    </source>
</evidence>
<feature type="domain" description="Histidine kinase" evidence="8">
    <location>
        <begin position="606"/>
        <end position="824"/>
    </location>
</feature>
<dbReference type="GO" id="GO:0005524">
    <property type="term" value="F:ATP binding"/>
    <property type="evidence" value="ECO:0007669"/>
    <property type="project" value="UniProtKB-KW"/>
</dbReference>
<keyword evidence="10" id="KW-1185">Reference proteome</keyword>
<dbReference type="AlphaFoldDB" id="A0A841PUJ5"/>
<accession>A0A841PUJ5</accession>
<evidence type="ECO:0000256" key="2">
    <source>
        <dbReference type="ARBA" id="ARBA00012438"/>
    </source>
</evidence>
<dbReference type="EMBL" id="JACHEF010000009">
    <property type="protein sequence ID" value="MBB6413712.1"/>
    <property type="molecule type" value="Genomic_DNA"/>
</dbReference>
<keyword evidence="3" id="KW-0808">Transferase</keyword>
<comment type="caution">
    <text evidence="9">The sequence shown here is derived from an EMBL/GenBank/DDBJ whole genome shotgun (WGS) entry which is preliminary data.</text>
</comment>
<evidence type="ECO:0000313" key="9">
    <source>
        <dbReference type="EMBL" id="MBB6413712.1"/>
    </source>
</evidence>
<dbReference type="RefSeq" id="WP_184877787.1">
    <property type="nucleotide sequence ID" value="NZ_JACHEF010000009.1"/>
</dbReference>
<dbReference type="SMART" id="SM00387">
    <property type="entry name" value="HATPase_c"/>
    <property type="match status" value="1"/>
</dbReference>
<evidence type="ECO:0000256" key="3">
    <source>
        <dbReference type="ARBA" id="ARBA00022679"/>
    </source>
</evidence>
<dbReference type="PANTHER" id="PTHR44936:SF10">
    <property type="entry name" value="SENSOR PROTEIN RSTB"/>
    <property type="match status" value="1"/>
</dbReference>
<dbReference type="InterPro" id="IPR005467">
    <property type="entry name" value="His_kinase_dom"/>
</dbReference>
<dbReference type="PANTHER" id="PTHR44936">
    <property type="entry name" value="SENSOR PROTEIN CREC"/>
    <property type="match status" value="1"/>
</dbReference>
<dbReference type="EC" id="2.7.13.3" evidence="2"/>
<dbReference type="GO" id="GO:0004673">
    <property type="term" value="F:protein histidine kinase activity"/>
    <property type="evidence" value="ECO:0007669"/>
    <property type="project" value="UniProtKB-EC"/>
</dbReference>
<gene>
    <name evidence="9" type="ORF">HNQ71_006421</name>
</gene>
<dbReference type="InterPro" id="IPR004358">
    <property type="entry name" value="Sig_transdc_His_kin-like_C"/>
</dbReference>
<dbReference type="Proteomes" id="UP000556329">
    <property type="component" value="Unassembled WGS sequence"/>
</dbReference>
<dbReference type="PROSITE" id="PS50109">
    <property type="entry name" value="HIS_KIN"/>
    <property type="match status" value="1"/>
</dbReference>
<reference evidence="9 10" key="1">
    <citation type="submission" date="2020-08" db="EMBL/GenBank/DDBJ databases">
        <title>Genomic Encyclopedia of Type Strains, Phase IV (KMG-IV): sequencing the most valuable type-strain genomes for metagenomic binning, comparative biology and taxonomic classification.</title>
        <authorList>
            <person name="Goeker M."/>
        </authorList>
    </citation>
    <scope>NUCLEOTIDE SEQUENCE [LARGE SCALE GENOMIC DNA]</scope>
    <source>
        <strain evidence="9 10">DSM 100039</strain>
    </source>
</reference>
<keyword evidence="5 9" id="KW-0418">Kinase</keyword>
<dbReference type="InterPro" id="IPR003594">
    <property type="entry name" value="HATPase_dom"/>
</dbReference>
<dbReference type="Pfam" id="PF13589">
    <property type="entry name" value="HATPase_c_3"/>
    <property type="match status" value="1"/>
</dbReference>
<dbReference type="Pfam" id="PF02518">
    <property type="entry name" value="HATPase_c"/>
    <property type="match status" value="1"/>
</dbReference>
<dbReference type="Gene3D" id="3.30.565.10">
    <property type="entry name" value="Histidine kinase-like ATPase, C-terminal domain"/>
    <property type="match status" value="2"/>
</dbReference>
<evidence type="ECO:0000256" key="1">
    <source>
        <dbReference type="ARBA" id="ARBA00000085"/>
    </source>
</evidence>
<evidence type="ECO:0000259" key="8">
    <source>
        <dbReference type="PROSITE" id="PS50109"/>
    </source>
</evidence>
<dbReference type="InterPro" id="IPR036890">
    <property type="entry name" value="HATPase_C_sf"/>
</dbReference>
<keyword evidence="6" id="KW-0067">ATP-binding</keyword>
<name>A0A841PUJ5_9HYPH</name>
<evidence type="ECO:0000256" key="7">
    <source>
        <dbReference type="SAM" id="MobiDB-lite"/>
    </source>
</evidence>
<sequence>MVDQPHFDVSAAVVRQLGEELVSDEVTAIVELVKNAYDADATYANVAVNTKDFLPAATTKYPNARGFVTIEDDGFGMNEGEIKSGWLMISLSTKRQMKSNGGKTPKGRTPLGDKGLGRLSTQKLGENLEMVTRKDGSGGSSRVSFSWASFTDNRKLSDVPVSIETKTEPERAKGTLLAISGLRNPNVWEGSAADQLVTDLSQIISPFPEARPFLVTLKINGRPIDLGQVSQRVRSAAVGRFFFKFLEGQLTIDGEIRLAKLLGNDPDAFSALISRDHGRAFFDYLLKKPLPVSLHYPDDKVRFATFSYSVALSSLGDVDTIASANGDDRRVTADPGPFSGEIDEFLLRHDPTTVKLAGLTNANEVQKIVKRQAGIKVFRDGFGIRPYGINGQDWLRLGAGWTSAGSYYGLRPQNVLGFVLISEENNSNLKEKTDREGFVSNPWSQNFQRLVMQIPKTVSDLYETIRRTFNEYRREIADKARPLGPTEKTVADASSVAERLASYTERAISLSGGAVSARERIQKVTDRIHKTPILSSAAERELSDLLTEANAALESSTALFSEMEEYAVQARALADIVGSLAPRLDVMSDQLNDFTELAGLGLVAETLSHEVQNQTDRLMQQASGAIKKGQTARPQNRDLVQFGQEVTSTVSALRRLVGHLGPSLRYQRDKIEVIEISSLLKELKEHFKTRWEGDDFSCSLRLTGSNFDIETNRGRMLQVLDNLLLNSEYWLKETAKRDPNFRPEIVVEYEPYRLHVSDNGPGVEKSVEEALFEPFVTLKSKQQGRGLGLFINAQIMESIGGQITLLPDRNADGRRFIFEVDLASVGRG</sequence>
<feature type="region of interest" description="Disordered" evidence="7">
    <location>
        <begin position="97"/>
        <end position="118"/>
    </location>
</feature>
<proteinExistence type="predicted"/>
<protein>
    <recommendedName>
        <fullName evidence="2">histidine kinase</fullName>
        <ecNumber evidence="2">2.7.13.3</ecNumber>
    </recommendedName>
</protein>
<evidence type="ECO:0000256" key="6">
    <source>
        <dbReference type="ARBA" id="ARBA00022840"/>
    </source>
</evidence>
<comment type="catalytic activity">
    <reaction evidence="1">
        <text>ATP + protein L-histidine = ADP + protein N-phospho-L-histidine.</text>
        <dbReference type="EC" id="2.7.13.3"/>
    </reaction>
</comment>
<organism evidence="9 10">
    <name type="scientific">Mesorhizobium sangaii</name>
    <dbReference type="NCBI Taxonomy" id="505389"/>
    <lineage>
        <taxon>Bacteria</taxon>
        <taxon>Pseudomonadati</taxon>
        <taxon>Pseudomonadota</taxon>
        <taxon>Alphaproteobacteria</taxon>
        <taxon>Hyphomicrobiales</taxon>
        <taxon>Phyllobacteriaceae</taxon>
        <taxon>Mesorhizobium</taxon>
    </lineage>
</organism>
<evidence type="ECO:0000256" key="4">
    <source>
        <dbReference type="ARBA" id="ARBA00022741"/>
    </source>
</evidence>